<feature type="transmembrane region" description="Helical" evidence="5">
    <location>
        <begin position="154"/>
        <end position="175"/>
    </location>
</feature>
<feature type="domain" description="EamA" evidence="6">
    <location>
        <begin position="10"/>
        <end position="147"/>
    </location>
</feature>
<feature type="domain" description="EamA" evidence="6">
    <location>
        <begin position="158"/>
        <end position="286"/>
    </location>
</feature>
<name>A0A8S4BWS7_9ACAR</name>
<dbReference type="Proteomes" id="UP000837675">
    <property type="component" value="Unassembled WGS sequence"/>
</dbReference>
<feature type="transmembrane region" description="Helical" evidence="5">
    <location>
        <begin position="101"/>
        <end position="123"/>
    </location>
</feature>
<proteinExistence type="predicted"/>
<dbReference type="AlphaFoldDB" id="A0A8S4BWS7"/>
<evidence type="ECO:0000259" key="6">
    <source>
        <dbReference type="Pfam" id="PF00892"/>
    </source>
</evidence>
<feature type="transmembrane region" description="Helical" evidence="5">
    <location>
        <begin position="187"/>
        <end position="204"/>
    </location>
</feature>
<evidence type="ECO:0000313" key="7">
    <source>
        <dbReference type="EMBL" id="CAG7600585.1"/>
    </source>
</evidence>
<evidence type="ECO:0000313" key="8">
    <source>
        <dbReference type="Proteomes" id="UP000837675"/>
    </source>
</evidence>
<dbReference type="InterPro" id="IPR037185">
    <property type="entry name" value="EmrE-like"/>
</dbReference>
<sequence>MQYKTSSNYIGIFLVISSSFCYTILNCILKKIGHNLPPLILVFYRNLFLILILLPFLIFLIAYRKNTSGLFHKNNLLLNIVRGSLGFLGICFWVMAVSKLPITECIAISFTTPLFITLLAILILKEKVSITKWGCLFIGFFGAIIVMSPDFTKLSFYSLLVLAAAMLWAASAIVIKTFVTYHHPVPVIFFTSFISLLLSVPALTQNPILPSNKQLLLLFISSMLSALAQVLMGFAYKNSPITVVIPFDFTRLIFASIIAYFLFNEIISISTIIGSIMIIVSTSFIVFSEAKLKNVKARNTP</sequence>
<keyword evidence="4 5" id="KW-0472">Membrane</keyword>
<feature type="transmembrane region" description="Helical" evidence="5">
    <location>
        <begin position="39"/>
        <end position="63"/>
    </location>
</feature>
<feature type="transmembrane region" description="Helical" evidence="5">
    <location>
        <begin position="75"/>
        <end position="95"/>
    </location>
</feature>
<comment type="caution">
    <text evidence="7">The sequence shown here is derived from an EMBL/GenBank/DDBJ whole genome shotgun (WGS) entry which is preliminary data.</text>
</comment>
<keyword evidence="3 5" id="KW-1133">Transmembrane helix</keyword>
<dbReference type="GO" id="GO:0016020">
    <property type="term" value="C:membrane"/>
    <property type="evidence" value="ECO:0007669"/>
    <property type="project" value="UniProtKB-SubCell"/>
</dbReference>
<evidence type="ECO:0000256" key="4">
    <source>
        <dbReference type="ARBA" id="ARBA00023136"/>
    </source>
</evidence>
<protein>
    <submittedName>
        <fullName evidence="7">DMT family transporter</fullName>
    </submittedName>
</protein>
<dbReference type="SUPFAM" id="SSF103481">
    <property type="entry name" value="Multidrug resistance efflux transporter EmrE"/>
    <property type="match status" value="2"/>
</dbReference>
<reference evidence="7" key="1">
    <citation type="submission" date="2021-06" db="EMBL/GenBank/DDBJ databases">
        <authorList>
            <person name="Nardi T."/>
            <person name="Nardi T."/>
        </authorList>
    </citation>
    <scope>NUCLEOTIDE SEQUENCE</scope>
</reference>
<dbReference type="InterPro" id="IPR000620">
    <property type="entry name" value="EamA_dom"/>
</dbReference>
<dbReference type="PANTHER" id="PTHR22911">
    <property type="entry name" value="ACYL-MALONYL CONDENSING ENZYME-RELATED"/>
    <property type="match status" value="1"/>
</dbReference>
<feature type="transmembrane region" description="Helical" evidence="5">
    <location>
        <begin position="243"/>
        <end position="263"/>
    </location>
</feature>
<dbReference type="Pfam" id="PF00892">
    <property type="entry name" value="EamA"/>
    <property type="match status" value="2"/>
</dbReference>
<gene>
    <name evidence="7" type="ORF">MHYMCMPASI_01191</name>
</gene>
<feature type="transmembrane region" description="Helical" evidence="5">
    <location>
        <begin position="269"/>
        <end position="288"/>
    </location>
</feature>
<evidence type="ECO:0000256" key="2">
    <source>
        <dbReference type="ARBA" id="ARBA00022692"/>
    </source>
</evidence>
<accession>A0A8S4BWS7</accession>
<keyword evidence="2 5" id="KW-0812">Transmembrane</keyword>
<evidence type="ECO:0000256" key="5">
    <source>
        <dbReference type="SAM" id="Phobius"/>
    </source>
</evidence>
<dbReference type="EMBL" id="CAJVAF010000356">
    <property type="protein sequence ID" value="CAG7600585.1"/>
    <property type="molecule type" value="Genomic_DNA"/>
</dbReference>
<organism evidence="7 8">
    <name type="scientific">Hyalomma marginatum</name>
    <dbReference type="NCBI Taxonomy" id="34627"/>
    <lineage>
        <taxon>Eukaryota</taxon>
        <taxon>Metazoa</taxon>
        <taxon>Ecdysozoa</taxon>
        <taxon>Arthropoda</taxon>
        <taxon>Chelicerata</taxon>
        <taxon>Arachnida</taxon>
        <taxon>Acari</taxon>
        <taxon>Parasitiformes</taxon>
        <taxon>Ixodida</taxon>
        <taxon>Ixodoidea</taxon>
        <taxon>Ixodidae</taxon>
        <taxon>Hyalomminae</taxon>
        <taxon>Hyalomma</taxon>
    </lineage>
</organism>
<feature type="transmembrane region" description="Helical" evidence="5">
    <location>
        <begin position="216"/>
        <end position="236"/>
    </location>
</feature>
<evidence type="ECO:0000256" key="3">
    <source>
        <dbReference type="ARBA" id="ARBA00022989"/>
    </source>
</evidence>
<keyword evidence="8" id="KW-1185">Reference proteome</keyword>
<evidence type="ECO:0000256" key="1">
    <source>
        <dbReference type="ARBA" id="ARBA00004141"/>
    </source>
</evidence>
<comment type="subcellular location">
    <subcellularLocation>
        <location evidence="1">Membrane</location>
        <topology evidence="1">Multi-pass membrane protein</topology>
    </subcellularLocation>
</comment>
<dbReference type="PANTHER" id="PTHR22911:SF6">
    <property type="entry name" value="SOLUTE CARRIER FAMILY 35 MEMBER G1"/>
    <property type="match status" value="1"/>
</dbReference>
<feature type="transmembrane region" description="Helical" evidence="5">
    <location>
        <begin position="12"/>
        <end position="33"/>
    </location>
</feature>
<feature type="transmembrane region" description="Helical" evidence="5">
    <location>
        <begin position="130"/>
        <end position="148"/>
    </location>
</feature>